<dbReference type="SUPFAM" id="SSF47090">
    <property type="entry name" value="PGBD-like"/>
    <property type="match status" value="1"/>
</dbReference>
<name>A0ABT8KIN1_9MICO</name>
<evidence type="ECO:0000313" key="2">
    <source>
        <dbReference type="EMBL" id="MDN4616169.1"/>
    </source>
</evidence>
<dbReference type="EMBL" id="JAROCF010000001">
    <property type="protein sequence ID" value="MDN4616169.1"/>
    <property type="molecule type" value="Genomic_DNA"/>
</dbReference>
<dbReference type="Pfam" id="PF01471">
    <property type="entry name" value="PG_binding_1"/>
    <property type="match status" value="1"/>
</dbReference>
<dbReference type="RefSeq" id="WP_301212285.1">
    <property type="nucleotide sequence ID" value="NZ_JAROCF010000001.1"/>
</dbReference>
<dbReference type="InterPro" id="IPR036366">
    <property type="entry name" value="PGBDSf"/>
</dbReference>
<protein>
    <submittedName>
        <fullName evidence="2">Peptidoglycan-binding domain-containing protein</fullName>
    </submittedName>
</protein>
<gene>
    <name evidence="2" type="ORF">P5G50_17105</name>
</gene>
<dbReference type="Gene3D" id="1.10.101.10">
    <property type="entry name" value="PGBD-like superfamily/PGBD"/>
    <property type="match status" value="1"/>
</dbReference>
<dbReference type="InterPro" id="IPR002477">
    <property type="entry name" value="Peptidoglycan-bd-like"/>
</dbReference>
<dbReference type="InterPro" id="IPR036365">
    <property type="entry name" value="PGBD-like_sf"/>
</dbReference>
<evidence type="ECO:0000313" key="3">
    <source>
        <dbReference type="Proteomes" id="UP001174208"/>
    </source>
</evidence>
<sequence>MSGALRTTPIVALWVAPVILAAVLLPMAGAAEEAAVSPSIDRMSTVGERERAYRQAVDVALTYPPEIELIGGVAGTVTSVDVAVGGAPSNGQKILSVDQRPVYIITGNSPLYRPLGRGDTGADVRTLTAFLVARALLTADEIDDVFGPRVEWAVRSFQREEGLEVTGVFDPAVVVFAPPGLESFTAVVPLLGSLISSGSPIVRGRGAITDLVLTVSGAPDQRPRPPAGALVLEMGGTDVPVSSVTPSTEEAAALAGSLTDAVARGDAKRLQGDDGTTRYSGVFLKTAAAERVGVVPGSAVLAGSAGRRCIVIGPDPAHASSEILAFAEPMPGEVGVVAIPHEFAGRRFLIDPTSAAAETRRRCR</sequence>
<reference evidence="2" key="1">
    <citation type="submission" date="2023-06" db="EMBL/GenBank/DDBJ databases">
        <title>MT1 and MT2 Draft Genomes of Novel Species.</title>
        <authorList>
            <person name="Venkateswaran K."/>
        </authorList>
    </citation>
    <scope>NUCLEOTIDE SEQUENCE</scope>
    <source>
        <strain evidence="2">F6_8S_P_1B</strain>
    </source>
</reference>
<comment type="caution">
    <text evidence="2">The sequence shown here is derived from an EMBL/GenBank/DDBJ whole genome shotgun (WGS) entry which is preliminary data.</text>
</comment>
<accession>A0ABT8KIN1</accession>
<dbReference type="Proteomes" id="UP001174208">
    <property type="component" value="Unassembled WGS sequence"/>
</dbReference>
<organism evidence="2 3">
    <name type="scientific">Leifsonia williamsii</name>
    <dbReference type="NCBI Taxonomy" id="3035919"/>
    <lineage>
        <taxon>Bacteria</taxon>
        <taxon>Bacillati</taxon>
        <taxon>Actinomycetota</taxon>
        <taxon>Actinomycetes</taxon>
        <taxon>Micrococcales</taxon>
        <taxon>Microbacteriaceae</taxon>
        <taxon>Leifsonia</taxon>
    </lineage>
</organism>
<proteinExistence type="predicted"/>
<evidence type="ECO:0000259" key="1">
    <source>
        <dbReference type="Pfam" id="PF01471"/>
    </source>
</evidence>
<feature type="domain" description="Peptidoglycan binding-like" evidence="1">
    <location>
        <begin position="120"/>
        <end position="173"/>
    </location>
</feature>
<keyword evidence="3" id="KW-1185">Reference proteome</keyword>